<dbReference type="EMBL" id="JANTQA010000057">
    <property type="protein sequence ID" value="KAJ3428861.1"/>
    <property type="molecule type" value="Genomic_DNA"/>
</dbReference>
<keyword evidence="1" id="KW-0808">Transferase</keyword>
<feature type="region of interest" description="Disordered" evidence="2">
    <location>
        <begin position="1"/>
        <end position="20"/>
    </location>
</feature>
<evidence type="ECO:0000313" key="5">
    <source>
        <dbReference type="EMBL" id="KAJ3428861.1"/>
    </source>
</evidence>
<evidence type="ECO:0000256" key="2">
    <source>
        <dbReference type="SAM" id="MobiDB-lite"/>
    </source>
</evidence>
<gene>
    <name evidence="5" type="ORF">M0812_24196</name>
</gene>
<feature type="domain" description="PIPK" evidence="4">
    <location>
        <begin position="1"/>
        <end position="364"/>
    </location>
</feature>
<evidence type="ECO:0000259" key="4">
    <source>
        <dbReference type="PROSITE" id="PS51455"/>
    </source>
</evidence>
<dbReference type="InterPro" id="IPR027484">
    <property type="entry name" value="PInositol-4-P-5-kinase_N"/>
</dbReference>
<comment type="caution">
    <text evidence="5">The sequence shown here is derived from an EMBL/GenBank/DDBJ whole genome shotgun (WGS) entry which is preliminary data.</text>
</comment>
<protein>
    <submittedName>
        <fullName evidence="5">Phosphatidylinositol 5-phosphate 4-kinase isoform a</fullName>
    </submittedName>
</protein>
<keyword evidence="3" id="KW-0472">Membrane</keyword>
<keyword evidence="3" id="KW-0812">Transmembrane</keyword>
<organism evidence="5 6">
    <name type="scientific">Anaeramoeba flamelloides</name>
    <dbReference type="NCBI Taxonomy" id="1746091"/>
    <lineage>
        <taxon>Eukaryota</taxon>
        <taxon>Metamonada</taxon>
        <taxon>Anaeramoebidae</taxon>
        <taxon>Anaeramoeba</taxon>
    </lineage>
</organism>
<dbReference type="SMART" id="SM00330">
    <property type="entry name" value="PIPKc"/>
    <property type="match status" value="1"/>
</dbReference>
<dbReference type="CDD" id="cd00139">
    <property type="entry name" value="PIPKc"/>
    <property type="match status" value="1"/>
</dbReference>
<dbReference type="GO" id="GO:0016308">
    <property type="term" value="F:1-phosphatidylinositol-4-phosphate 5-kinase activity"/>
    <property type="evidence" value="ECO:0007669"/>
    <property type="project" value="TreeGrafter"/>
</dbReference>
<dbReference type="Gene3D" id="3.30.800.10">
    <property type="entry name" value="Phosphatidylinositol Phosphate Kinase II Beta"/>
    <property type="match status" value="1"/>
</dbReference>
<keyword evidence="1" id="KW-0418">Kinase</keyword>
<reference evidence="5" key="1">
    <citation type="submission" date="2022-08" db="EMBL/GenBank/DDBJ databases">
        <title>Novel sulphate-reducing endosymbionts in the free-living metamonad Anaeramoeba.</title>
        <authorList>
            <person name="Jerlstrom-Hultqvist J."/>
            <person name="Cepicka I."/>
            <person name="Gallot-Lavallee L."/>
            <person name="Salas-Leiva D."/>
            <person name="Curtis B.A."/>
            <person name="Zahonova K."/>
            <person name="Pipaliya S."/>
            <person name="Dacks J."/>
            <person name="Roger A.J."/>
        </authorList>
    </citation>
    <scope>NUCLEOTIDE SEQUENCE</scope>
    <source>
        <strain evidence="5">Busselton2</strain>
    </source>
</reference>
<feature type="compositionally biased region" description="Basic residues" evidence="2">
    <location>
        <begin position="371"/>
        <end position="381"/>
    </location>
</feature>
<sequence>MSTNKKKKKNQKKLIKSKKTKKETVVVKLDQNGEEFEYNEELEEYEYDENEEVIKFKGYHTQVYKHLRKKKQWKTKDFFHSLCSLVPLATGGGRSGAYFYLTTDHKLVLKNMSSVDKHSLDLIIQPYYDHLKKHPQTLLPIFLGQFGITYGKIRLTFIVMNYVFDSDLKIHKKYDLKGSQLNRGGDQWEKEAEEEKKVLKDNDLNENIQLTASFKKKLKRQIKHDAGFLKLYNLMDYSLLLGIHYFSKEKTRQIQLKEKKERLTNENGMGKGNQTGKGDGNQTGKENQIWFKQYRGGILGNVNNCFGKRCVYFIGLIDILQPYNTNKKMERGYKAVRYLHTKQMSSVNPQLYLRRFISNLDIIIETKRKRKKTHAKKKKSLKSVEKNNDSFEDIPIQDPKKNTKEEKQNEKINKF</sequence>
<evidence type="ECO:0000313" key="6">
    <source>
        <dbReference type="Proteomes" id="UP001146793"/>
    </source>
</evidence>
<dbReference type="PANTHER" id="PTHR23086">
    <property type="entry name" value="PHOSPHATIDYLINOSITOL-4-PHOSPHATE 5-KINASE"/>
    <property type="match status" value="1"/>
</dbReference>
<accession>A0AAV7YJT7</accession>
<proteinExistence type="predicted"/>
<keyword evidence="1" id="KW-0547">Nucleotide-binding</keyword>
<feature type="transmembrane region" description="Helical" evidence="3">
    <location>
        <begin position="78"/>
        <end position="101"/>
    </location>
</feature>
<feature type="region of interest" description="Disordered" evidence="2">
    <location>
        <begin position="371"/>
        <end position="415"/>
    </location>
</feature>
<dbReference type="GO" id="GO:0005886">
    <property type="term" value="C:plasma membrane"/>
    <property type="evidence" value="ECO:0007669"/>
    <property type="project" value="TreeGrafter"/>
</dbReference>
<dbReference type="PANTHER" id="PTHR23086:SF8">
    <property type="entry name" value="PHOSPHATIDYLINOSITOL 5-PHOSPHATE 4-KINASE, ISOFORM A"/>
    <property type="match status" value="1"/>
</dbReference>
<dbReference type="PROSITE" id="PS51455">
    <property type="entry name" value="PIPK"/>
    <property type="match status" value="1"/>
</dbReference>
<dbReference type="AlphaFoldDB" id="A0AAV7YJT7"/>
<dbReference type="Pfam" id="PF01504">
    <property type="entry name" value="PIP5K"/>
    <property type="match status" value="1"/>
</dbReference>
<feature type="compositionally biased region" description="Basic and acidic residues" evidence="2">
    <location>
        <begin position="398"/>
        <end position="415"/>
    </location>
</feature>
<dbReference type="Gene3D" id="3.30.810.10">
    <property type="entry name" value="2-Layer Sandwich"/>
    <property type="match status" value="1"/>
</dbReference>
<dbReference type="Proteomes" id="UP001146793">
    <property type="component" value="Unassembled WGS sequence"/>
</dbReference>
<evidence type="ECO:0000256" key="1">
    <source>
        <dbReference type="PROSITE-ProRule" id="PRU00781"/>
    </source>
</evidence>
<keyword evidence="1" id="KW-0067">ATP-binding</keyword>
<dbReference type="InterPro" id="IPR027483">
    <property type="entry name" value="PInositol-4-P-4/5-kinase_C_sf"/>
</dbReference>
<dbReference type="InterPro" id="IPR023610">
    <property type="entry name" value="PInositol-4/5-P-5/4-kinase"/>
</dbReference>
<evidence type="ECO:0000256" key="3">
    <source>
        <dbReference type="SAM" id="Phobius"/>
    </source>
</evidence>
<dbReference type="SUPFAM" id="SSF56104">
    <property type="entry name" value="SAICAR synthase-like"/>
    <property type="match status" value="1"/>
</dbReference>
<dbReference type="GO" id="GO:0046854">
    <property type="term" value="P:phosphatidylinositol phosphate biosynthetic process"/>
    <property type="evidence" value="ECO:0007669"/>
    <property type="project" value="TreeGrafter"/>
</dbReference>
<dbReference type="InterPro" id="IPR002498">
    <property type="entry name" value="PInositol-4-P-4/5-kinase_core"/>
</dbReference>
<name>A0AAV7YJT7_9EUKA</name>
<keyword evidence="3" id="KW-1133">Transmembrane helix</keyword>
<dbReference type="GO" id="GO:0005524">
    <property type="term" value="F:ATP binding"/>
    <property type="evidence" value="ECO:0007669"/>
    <property type="project" value="UniProtKB-UniRule"/>
</dbReference>